<protein>
    <submittedName>
        <fullName evidence="2">Secreted RxLR effector protein 78-like</fullName>
    </submittedName>
</protein>
<gene>
    <name evidence="2" type="primary">LOC142166455</name>
</gene>
<dbReference type="RefSeq" id="XP_075081938.1">
    <property type="nucleotide sequence ID" value="XM_075225837.1"/>
</dbReference>
<organism evidence="1 2">
    <name type="scientific">Nicotiana tabacum</name>
    <name type="common">Common tobacco</name>
    <dbReference type="NCBI Taxonomy" id="4097"/>
    <lineage>
        <taxon>Eukaryota</taxon>
        <taxon>Viridiplantae</taxon>
        <taxon>Streptophyta</taxon>
        <taxon>Embryophyta</taxon>
        <taxon>Tracheophyta</taxon>
        <taxon>Spermatophyta</taxon>
        <taxon>Magnoliopsida</taxon>
        <taxon>eudicotyledons</taxon>
        <taxon>Gunneridae</taxon>
        <taxon>Pentapetalae</taxon>
        <taxon>asterids</taxon>
        <taxon>lamiids</taxon>
        <taxon>Solanales</taxon>
        <taxon>Solanaceae</taxon>
        <taxon>Nicotianoideae</taxon>
        <taxon>Nicotianeae</taxon>
        <taxon>Nicotiana</taxon>
    </lineage>
</organism>
<evidence type="ECO:0000313" key="1">
    <source>
        <dbReference type="Proteomes" id="UP000790787"/>
    </source>
</evidence>
<name>A0AC58SAB7_TOBAC</name>
<evidence type="ECO:0000313" key="2">
    <source>
        <dbReference type="RefSeq" id="XP_075081938.1"/>
    </source>
</evidence>
<keyword evidence="1" id="KW-1185">Reference proteome</keyword>
<reference evidence="2" key="2">
    <citation type="submission" date="2025-08" db="UniProtKB">
        <authorList>
            <consortium name="RefSeq"/>
        </authorList>
    </citation>
    <scope>IDENTIFICATION</scope>
    <source>
        <tissue evidence="2">Leaf</tissue>
    </source>
</reference>
<proteinExistence type="predicted"/>
<sequence>MVFIGLEKSYDKVSMEVLWRCLEDIDVPVAYIRTIKDIHDEAKTRVRTVGGDSVHFLVMMGLHQGSALNPFLFSLEVDTLTRHIHREVLWRMLYAVKIVVIDEM</sequence>
<accession>A0AC58SAB7</accession>
<dbReference type="Proteomes" id="UP000790787">
    <property type="component" value="Chromosome 2"/>
</dbReference>
<reference evidence="1" key="1">
    <citation type="journal article" date="2014" name="Nat. Commun.">
        <title>The tobacco genome sequence and its comparison with those of tomato and potato.</title>
        <authorList>
            <person name="Sierro N."/>
            <person name="Battey J.N."/>
            <person name="Ouadi S."/>
            <person name="Bakaher N."/>
            <person name="Bovet L."/>
            <person name="Willig A."/>
            <person name="Goepfert S."/>
            <person name="Peitsch M.C."/>
            <person name="Ivanov N.V."/>
        </authorList>
    </citation>
    <scope>NUCLEOTIDE SEQUENCE [LARGE SCALE GENOMIC DNA]</scope>
</reference>